<evidence type="ECO:0000256" key="2">
    <source>
        <dbReference type="SAM" id="SignalP"/>
    </source>
</evidence>
<name>A0ABM1B8Z8_LIMPO</name>
<evidence type="ECO:0000313" key="4">
    <source>
        <dbReference type="RefSeq" id="XP_013777246.1"/>
    </source>
</evidence>
<protein>
    <submittedName>
        <fullName evidence="4">Uncharacterized protein LOC106461927</fullName>
    </submittedName>
</protein>
<organism evidence="3 4">
    <name type="scientific">Limulus polyphemus</name>
    <name type="common">Atlantic horseshoe crab</name>
    <dbReference type="NCBI Taxonomy" id="6850"/>
    <lineage>
        <taxon>Eukaryota</taxon>
        <taxon>Metazoa</taxon>
        <taxon>Ecdysozoa</taxon>
        <taxon>Arthropoda</taxon>
        <taxon>Chelicerata</taxon>
        <taxon>Merostomata</taxon>
        <taxon>Xiphosura</taxon>
        <taxon>Limulidae</taxon>
        <taxon>Limulus</taxon>
    </lineage>
</organism>
<feature type="chain" id="PRO_5047360382" evidence="2">
    <location>
        <begin position="17"/>
        <end position="333"/>
    </location>
</feature>
<dbReference type="GeneID" id="106461927"/>
<evidence type="ECO:0000256" key="1">
    <source>
        <dbReference type="SAM" id="MobiDB-lite"/>
    </source>
</evidence>
<feature type="signal peptide" evidence="2">
    <location>
        <begin position="1"/>
        <end position="16"/>
    </location>
</feature>
<accession>A0ABM1B8Z8</accession>
<reference evidence="4" key="1">
    <citation type="submission" date="2025-08" db="UniProtKB">
        <authorList>
            <consortium name="RefSeq"/>
        </authorList>
    </citation>
    <scope>IDENTIFICATION</scope>
    <source>
        <tissue evidence="4">Muscle</tissue>
    </source>
</reference>
<evidence type="ECO:0000313" key="3">
    <source>
        <dbReference type="Proteomes" id="UP000694941"/>
    </source>
</evidence>
<dbReference type="RefSeq" id="XP_013777246.1">
    <property type="nucleotide sequence ID" value="XM_013921792.2"/>
</dbReference>
<proteinExistence type="predicted"/>
<feature type="region of interest" description="Disordered" evidence="1">
    <location>
        <begin position="82"/>
        <end position="103"/>
    </location>
</feature>
<dbReference type="Proteomes" id="UP000694941">
    <property type="component" value="Unplaced"/>
</dbReference>
<gene>
    <name evidence="4" type="primary">LOC106461927</name>
</gene>
<keyword evidence="3" id="KW-1185">Reference proteome</keyword>
<sequence length="333" mass="35224">MFRWVVLFIVFTVVAAEDYFATGLGTLDPNYSQKLGPDGSVRLDFRQKKNGFSYSVSNSADQNGAAQQHTAISKDALGGHTIEHASHGHHTNPYTGQTDVKHSEHSFHINPYLGKAAVHSNDAAGHLSPQTSSADYQQDNYDAQIAPGLKVIQKSHDDSSISPYGNHASHSVHNAHAAAVPGGIAHTSHTAKATHDNLPGLGGYTQAQVADVHGLQGPGYGALSQAAQNTHASYGPYGLAAEVKQGGYAADNVYNAHLNYAGGNEHAFTHHAARHPYNGYQQVTHTTNAVHEGPIYPGAGGYIHAGHGYVQGGYAPLAYGPLPSAYPAYGHKK</sequence>
<keyword evidence="2" id="KW-0732">Signal</keyword>